<dbReference type="AlphaFoldDB" id="A0A915D392"/>
<dbReference type="PANTHER" id="PTHR12317:SF0">
    <property type="entry name" value="ACYLTRANSFERASE"/>
    <property type="match status" value="1"/>
</dbReference>
<keyword evidence="9" id="KW-0319">Glycerol metabolism</keyword>
<dbReference type="Proteomes" id="UP000887574">
    <property type="component" value="Unplaced"/>
</dbReference>
<dbReference type="GO" id="GO:0004144">
    <property type="term" value="F:diacylglycerol O-acyltransferase activity"/>
    <property type="evidence" value="ECO:0007669"/>
    <property type="project" value="UniProtKB-EC"/>
</dbReference>
<evidence type="ECO:0000256" key="12">
    <source>
        <dbReference type="ARBA" id="ARBA00023098"/>
    </source>
</evidence>
<evidence type="ECO:0000313" key="16">
    <source>
        <dbReference type="WBParaSite" id="jg14958"/>
    </source>
</evidence>
<evidence type="ECO:0000256" key="1">
    <source>
        <dbReference type="ARBA" id="ARBA00004477"/>
    </source>
</evidence>
<dbReference type="WBParaSite" id="jg14958">
    <property type="protein sequence ID" value="jg14958"/>
    <property type="gene ID" value="jg14958"/>
</dbReference>
<dbReference type="GO" id="GO:0006071">
    <property type="term" value="P:glycerol metabolic process"/>
    <property type="evidence" value="ECO:0007669"/>
    <property type="project" value="UniProtKB-KW"/>
</dbReference>
<evidence type="ECO:0000313" key="15">
    <source>
        <dbReference type="Proteomes" id="UP000887574"/>
    </source>
</evidence>
<keyword evidence="15" id="KW-1185">Reference proteome</keyword>
<evidence type="ECO:0000256" key="7">
    <source>
        <dbReference type="ARBA" id="ARBA00022679"/>
    </source>
</evidence>
<comment type="similarity">
    <text evidence="4">Belongs to the diacylglycerol acyltransferase family.</text>
</comment>
<comment type="pathway">
    <text evidence="3">Lipid metabolism.</text>
</comment>
<comment type="subcellular location">
    <subcellularLocation>
        <location evidence="1">Endoplasmic reticulum membrane</location>
        <topology evidence="1">Multi-pass membrane protein</topology>
    </subcellularLocation>
</comment>
<proteinExistence type="inferred from homology"/>
<evidence type="ECO:0000256" key="3">
    <source>
        <dbReference type="ARBA" id="ARBA00005189"/>
    </source>
</evidence>
<keyword evidence="10" id="KW-0256">Endoplasmic reticulum</keyword>
<dbReference type="Pfam" id="PF03982">
    <property type="entry name" value="DAGAT"/>
    <property type="match status" value="1"/>
</dbReference>
<keyword evidence="12" id="KW-0443">Lipid metabolism</keyword>
<evidence type="ECO:0000256" key="10">
    <source>
        <dbReference type="ARBA" id="ARBA00022824"/>
    </source>
</evidence>
<evidence type="ECO:0000256" key="6">
    <source>
        <dbReference type="ARBA" id="ARBA00022516"/>
    </source>
</evidence>
<keyword evidence="13" id="KW-0472">Membrane</keyword>
<comment type="pathway">
    <text evidence="2">Glycerolipid metabolism; triacylglycerol biosynthesis.</text>
</comment>
<reference evidence="16" key="1">
    <citation type="submission" date="2022-11" db="UniProtKB">
        <authorList>
            <consortium name="WormBaseParasite"/>
        </authorList>
    </citation>
    <scope>IDENTIFICATION</scope>
</reference>
<organism evidence="15 16">
    <name type="scientific">Ditylenchus dipsaci</name>
    <dbReference type="NCBI Taxonomy" id="166011"/>
    <lineage>
        <taxon>Eukaryota</taxon>
        <taxon>Metazoa</taxon>
        <taxon>Ecdysozoa</taxon>
        <taxon>Nematoda</taxon>
        <taxon>Chromadorea</taxon>
        <taxon>Rhabditida</taxon>
        <taxon>Tylenchina</taxon>
        <taxon>Tylenchomorpha</taxon>
        <taxon>Sphaerularioidea</taxon>
        <taxon>Anguinidae</taxon>
        <taxon>Anguininae</taxon>
        <taxon>Ditylenchus</taxon>
    </lineage>
</organism>
<dbReference type="PANTHER" id="PTHR12317">
    <property type="entry name" value="DIACYLGLYCEROL O-ACYLTRANSFERASE"/>
    <property type="match status" value="1"/>
</dbReference>
<evidence type="ECO:0000256" key="5">
    <source>
        <dbReference type="ARBA" id="ARBA00013244"/>
    </source>
</evidence>
<evidence type="ECO:0000256" key="9">
    <source>
        <dbReference type="ARBA" id="ARBA00022798"/>
    </source>
</evidence>
<dbReference type="InterPro" id="IPR007130">
    <property type="entry name" value="DAGAT"/>
</dbReference>
<protein>
    <recommendedName>
        <fullName evidence="5">diacylglycerol O-acyltransferase</fullName>
        <ecNumber evidence="5">2.3.1.20</ecNumber>
    </recommendedName>
</protein>
<evidence type="ECO:0000256" key="14">
    <source>
        <dbReference type="ARBA" id="ARBA00023315"/>
    </source>
</evidence>
<name>A0A915D392_9BILA</name>
<keyword evidence="8" id="KW-0812">Transmembrane</keyword>
<keyword evidence="14" id="KW-0012">Acyltransferase</keyword>
<evidence type="ECO:0000256" key="8">
    <source>
        <dbReference type="ARBA" id="ARBA00022692"/>
    </source>
</evidence>
<evidence type="ECO:0000256" key="11">
    <source>
        <dbReference type="ARBA" id="ARBA00022989"/>
    </source>
</evidence>
<accession>A0A915D392</accession>
<evidence type="ECO:0000256" key="2">
    <source>
        <dbReference type="ARBA" id="ARBA00004771"/>
    </source>
</evidence>
<keyword evidence="7" id="KW-0808">Transferase</keyword>
<evidence type="ECO:0000256" key="13">
    <source>
        <dbReference type="ARBA" id="ARBA00023136"/>
    </source>
</evidence>
<dbReference type="GO" id="GO:0019432">
    <property type="term" value="P:triglyceride biosynthetic process"/>
    <property type="evidence" value="ECO:0007669"/>
    <property type="project" value="TreeGrafter"/>
</dbReference>
<keyword evidence="11" id="KW-1133">Transmembrane helix</keyword>
<evidence type="ECO:0000256" key="4">
    <source>
        <dbReference type="ARBA" id="ARBA00005420"/>
    </source>
</evidence>
<sequence>MSRKGFVRLAIKNGASLVPVYHFGETAVYRQISNEKGSRLRKFQSAFKKRLGFTPPIFMGRGLFNYSFGVLPFRSPIHTVVGKPICVEQCSEPTKDHIDKVHAEYCKALTELFDGHKTKYGVSNETKLNIY</sequence>
<dbReference type="EC" id="2.3.1.20" evidence="5"/>
<dbReference type="GO" id="GO:0005789">
    <property type="term" value="C:endoplasmic reticulum membrane"/>
    <property type="evidence" value="ECO:0007669"/>
    <property type="project" value="UniProtKB-SubCell"/>
</dbReference>
<keyword evidence="6" id="KW-0444">Lipid biosynthesis</keyword>